<name>A0A645C621_9ZZZZ</name>
<organism evidence="1">
    <name type="scientific">bioreactor metagenome</name>
    <dbReference type="NCBI Taxonomy" id="1076179"/>
    <lineage>
        <taxon>unclassified sequences</taxon>
        <taxon>metagenomes</taxon>
        <taxon>ecological metagenomes</taxon>
    </lineage>
</organism>
<protein>
    <submittedName>
        <fullName evidence="1">Uncharacterized protein</fullName>
    </submittedName>
</protein>
<proteinExistence type="predicted"/>
<reference evidence="1" key="1">
    <citation type="submission" date="2019-08" db="EMBL/GenBank/DDBJ databases">
        <authorList>
            <person name="Kucharzyk K."/>
            <person name="Murdoch R.W."/>
            <person name="Higgins S."/>
            <person name="Loffler F."/>
        </authorList>
    </citation>
    <scope>NUCLEOTIDE SEQUENCE</scope>
</reference>
<gene>
    <name evidence="1" type="ORF">SDC9_120065</name>
</gene>
<dbReference type="AlphaFoldDB" id="A0A645C621"/>
<evidence type="ECO:0000313" key="1">
    <source>
        <dbReference type="EMBL" id="MPM73089.1"/>
    </source>
</evidence>
<sequence length="58" mass="6680">MAQFLLLKNDFFMLFHFLGDETLSIDKCLFAQVVLGDFVELTFANFNVETKNLVVANF</sequence>
<dbReference type="EMBL" id="VSSQ01025143">
    <property type="protein sequence ID" value="MPM73089.1"/>
    <property type="molecule type" value="Genomic_DNA"/>
</dbReference>
<comment type="caution">
    <text evidence="1">The sequence shown here is derived from an EMBL/GenBank/DDBJ whole genome shotgun (WGS) entry which is preliminary data.</text>
</comment>
<accession>A0A645C621</accession>